<evidence type="ECO:0000256" key="2">
    <source>
        <dbReference type="ARBA" id="ARBA00005892"/>
    </source>
</evidence>
<comment type="similarity">
    <text evidence="2">Belongs to the NUP186/NUP192/NUP205 family.</text>
</comment>
<accession>A0ABD0Z3A7</accession>
<keyword evidence="3" id="KW-0813">Transport</keyword>
<evidence type="ECO:0000313" key="6">
    <source>
        <dbReference type="Proteomes" id="UP001558652"/>
    </source>
</evidence>
<dbReference type="GO" id="GO:0005634">
    <property type="term" value="C:nucleus"/>
    <property type="evidence" value="ECO:0007669"/>
    <property type="project" value="UniProtKB-SubCell"/>
</dbReference>
<keyword evidence="4" id="KW-0539">Nucleus</keyword>
<organism evidence="5 6">
    <name type="scientific">Ranatra chinensis</name>
    <dbReference type="NCBI Taxonomy" id="642074"/>
    <lineage>
        <taxon>Eukaryota</taxon>
        <taxon>Metazoa</taxon>
        <taxon>Ecdysozoa</taxon>
        <taxon>Arthropoda</taxon>
        <taxon>Hexapoda</taxon>
        <taxon>Insecta</taxon>
        <taxon>Pterygota</taxon>
        <taxon>Neoptera</taxon>
        <taxon>Paraneoptera</taxon>
        <taxon>Hemiptera</taxon>
        <taxon>Heteroptera</taxon>
        <taxon>Panheteroptera</taxon>
        <taxon>Nepomorpha</taxon>
        <taxon>Nepidae</taxon>
        <taxon>Ranatrinae</taxon>
        <taxon>Ranatra</taxon>
    </lineage>
</organism>
<dbReference type="PANTHER" id="PTHR31344">
    <property type="entry name" value="NUCLEAR PORE COMPLEX PROTEIN NUP205"/>
    <property type="match status" value="1"/>
</dbReference>
<name>A0ABD0Z3A7_9HEMI</name>
<protein>
    <submittedName>
        <fullName evidence="5">Uncharacterized protein</fullName>
    </submittedName>
</protein>
<sequence length="196" mass="21347">MLALSCLDMLVELDEGGTFTWILSSRGYLKFAIDSLLEADRHLVALLTTNIKSLRPLYVYESKMALLCRLASTPSGAELLLEHSTLACLSALHVFNKHPEIVNHMASGSMEAEFVPTVSSRYLQILSPALSLCDTIISSLGVTHQAAVAQVLKFVLSNGEMVTLVLRSGSPFHQLCYLKELALLTGVIARATNEGR</sequence>
<comment type="caution">
    <text evidence="5">The sequence shown here is derived from an EMBL/GenBank/DDBJ whole genome shotgun (WGS) entry which is preliminary data.</text>
</comment>
<dbReference type="Pfam" id="PF11894">
    <property type="entry name" value="Nup192"/>
    <property type="match status" value="1"/>
</dbReference>
<gene>
    <name evidence="5" type="ORF">AAG570_011814</name>
</gene>
<dbReference type="InterPro" id="IPR021827">
    <property type="entry name" value="Nup186/Nup192/Nup205"/>
</dbReference>
<dbReference type="PANTHER" id="PTHR31344:SF0">
    <property type="entry name" value="NUCLEAR PORE COMPLEX PROTEIN NUP205"/>
    <property type="match status" value="1"/>
</dbReference>
<dbReference type="AlphaFoldDB" id="A0ABD0Z3A7"/>
<comment type="subcellular location">
    <subcellularLocation>
        <location evidence="1">Nucleus</location>
    </subcellularLocation>
</comment>
<evidence type="ECO:0000313" key="5">
    <source>
        <dbReference type="EMBL" id="KAL1130568.1"/>
    </source>
</evidence>
<proteinExistence type="inferred from homology"/>
<keyword evidence="6" id="KW-1185">Reference proteome</keyword>
<dbReference type="EMBL" id="JBFDAA010000007">
    <property type="protein sequence ID" value="KAL1130568.1"/>
    <property type="molecule type" value="Genomic_DNA"/>
</dbReference>
<evidence type="ECO:0000256" key="1">
    <source>
        <dbReference type="ARBA" id="ARBA00004123"/>
    </source>
</evidence>
<evidence type="ECO:0000256" key="4">
    <source>
        <dbReference type="ARBA" id="ARBA00023242"/>
    </source>
</evidence>
<reference evidence="5 6" key="1">
    <citation type="submission" date="2024-07" db="EMBL/GenBank/DDBJ databases">
        <title>Chromosome-level genome assembly of the water stick insect Ranatra chinensis (Heteroptera: Nepidae).</title>
        <authorList>
            <person name="Liu X."/>
        </authorList>
    </citation>
    <scope>NUCLEOTIDE SEQUENCE [LARGE SCALE GENOMIC DNA]</scope>
    <source>
        <strain evidence="5">Cailab_2021Rc</strain>
        <tissue evidence="5">Muscle</tissue>
    </source>
</reference>
<evidence type="ECO:0000256" key="3">
    <source>
        <dbReference type="ARBA" id="ARBA00022448"/>
    </source>
</evidence>
<dbReference type="Proteomes" id="UP001558652">
    <property type="component" value="Unassembled WGS sequence"/>
</dbReference>